<dbReference type="RefSeq" id="WP_090040444.1">
    <property type="nucleotide sequence ID" value="NZ_FOKI01000010.1"/>
</dbReference>
<accession>A0A1I0XZN9</accession>
<gene>
    <name evidence="1" type="ORF">SAMN04488528_101047</name>
</gene>
<organism evidence="1 2">
    <name type="scientific">Clostridium frigidicarnis</name>
    <dbReference type="NCBI Taxonomy" id="84698"/>
    <lineage>
        <taxon>Bacteria</taxon>
        <taxon>Bacillati</taxon>
        <taxon>Bacillota</taxon>
        <taxon>Clostridia</taxon>
        <taxon>Eubacteriales</taxon>
        <taxon>Clostridiaceae</taxon>
        <taxon>Clostridium</taxon>
    </lineage>
</organism>
<name>A0A1I0XZN9_9CLOT</name>
<evidence type="ECO:0000313" key="2">
    <source>
        <dbReference type="Proteomes" id="UP000198619"/>
    </source>
</evidence>
<dbReference type="STRING" id="84698.SAMN04488528_101047"/>
<evidence type="ECO:0000313" key="1">
    <source>
        <dbReference type="EMBL" id="SFB05483.1"/>
    </source>
</evidence>
<dbReference type="AlphaFoldDB" id="A0A1I0XZN9"/>
<proteinExistence type="predicted"/>
<evidence type="ECO:0008006" key="3">
    <source>
        <dbReference type="Google" id="ProtNLM"/>
    </source>
</evidence>
<reference evidence="1 2" key="1">
    <citation type="submission" date="2016-10" db="EMBL/GenBank/DDBJ databases">
        <authorList>
            <person name="de Groot N.N."/>
        </authorList>
    </citation>
    <scope>NUCLEOTIDE SEQUENCE [LARGE SCALE GENOMIC DNA]</scope>
    <source>
        <strain evidence="1 2">DSM 12271</strain>
    </source>
</reference>
<dbReference type="OrthoDB" id="1757219at2"/>
<protein>
    <recommendedName>
        <fullName evidence="3">DUF1292 domain-containing protein</fullName>
    </recommendedName>
</protein>
<keyword evidence="2" id="KW-1185">Reference proteome</keyword>
<dbReference type="EMBL" id="FOKI01000010">
    <property type="protein sequence ID" value="SFB05483.1"/>
    <property type="molecule type" value="Genomic_DNA"/>
</dbReference>
<dbReference type="Proteomes" id="UP000198619">
    <property type="component" value="Unassembled WGS sequence"/>
</dbReference>
<sequence>MSKSQDYIKTDKDHYGKIFVDISYAIDNIYPFLDSSILNKRKYAVKFPVIKKYLSLLDSAELEAKKNTGFKSLFKTDNSTSLLDSYKRDNNESLVQLENCSKCACLNCTAQCNFASCAGCKSKSYIKKCDHEQYNITFHENFTLELTNNNSGNTNRYKVLATMEDCVNDKKYIAIENIMNSQDKFILHYYSNISGDDFGEITDGEEFDAIASLYESSNY</sequence>